<evidence type="ECO:0000259" key="18">
    <source>
        <dbReference type="Pfam" id="PF02563"/>
    </source>
</evidence>
<feature type="chain" id="PRO_5017558944" evidence="17">
    <location>
        <begin position="22"/>
        <end position="836"/>
    </location>
</feature>
<feature type="domain" description="Polysaccharide export protein N-terminal" evidence="18">
    <location>
        <begin position="167"/>
        <end position="244"/>
    </location>
</feature>
<evidence type="ECO:0000259" key="19">
    <source>
        <dbReference type="Pfam" id="PF10531"/>
    </source>
</evidence>
<dbReference type="RefSeq" id="WP_116853324.1">
    <property type="nucleotide sequence ID" value="NZ_QTJV01000002.1"/>
</dbReference>
<evidence type="ECO:0000256" key="15">
    <source>
        <dbReference type="SAM" id="MobiDB-lite"/>
    </source>
</evidence>
<dbReference type="GO" id="GO:0015288">
    <property type="term" value="F:porin activity"/>
    <property type="evidence" value="ECO:0007669"/>
    <property type="project" value="UniProtKB-KW"/>
</dbReference>
<feature type="signal peptide" evidence="17">
    <location>
        <begin position="1"/>
        <end position="21"/>
    </location>
</feature>
<feature type="domain" description="Soluble ligand binding" evidence="19">
    <location>
        <begin position="729"/>
        <end position="771"/>
    </location>
</feature>
<feature type="domain" description="Soluble ligand binding" evidence="19">
    <location>
        <begin position="608"/>
        <end position="653"/>
    </location>
</feature>
<evidence type="ECO:0000256" key="11">
    <source>
        <dbReference type="ARBA" id="ARBA00023136"/>
    </source>
</evidence>
<keyword evidence="14" id="KW-0449">Lipoprotein</keyword>
<dbReference type="GO" id="GO:0009279">
    <property type="term" value="C:cell outer membrane"/>
    <property type="evidence" value="ECO:0007669"/>
    <property type="project" value="UniProtKB-SubCell"/>
</dbReference>
<feature type="domain" description="SLBB" evidence="20">
    <location>
        <begin position="252"/>
        <end position="329"/>
    </location>
</feature>
<evidence type="ECO:0000256" key="10">
    <source>
        <dbReference type="ARBA" id="ARBA00023114"/>
    </source>
</evidence>
<comment type="caution">
    <text evidence="21">The sequence shown here is derived from an EMBL/GenBank/DDBJ whole genome shotgun (WGS) entry which is preliminary data.</text>
</comment>
<dbReference type="GO" id="GO:0046930">
    <property type="term" value="C:pore complex"/>
    <property type="evidence" value="ECO:0007669"/>
    <property type="project" value="UniProtKB-KW"/>
</dbReference>
<dbReference type="Pfam" id="PF10531">
    <property type="entry name" value="SLBB"/>
    <property type="match status" value="5"/>
</dbReference>
<dbReference type="OrthoDB" id="9808948at2"/>
<comment type="similarity">
    <text evidence="2">Belongs to the BexD/CtrA/VexA family.</text>
</comment>
<keyword evidence="3" id="KW-0813">Transport</keyword>
<evidence type="ECO:0000256" key="7">
    <source>
        <dbReference type="ARBA" id="ARBA00022729"/>
    </source>
</evidence>
<name>A0A3E1P6S7_9BACT</name>
<sequence>MLKKLLLLQLLLMTIFSFVQAQVSSSSISQSQLSQVKVDNLSDDQIRQIVAEMKKNNIGYDQIDQYAAQKGISTTEVDKLKARIKSLNLDTELTSGSNSGKNKLSDTTGRGNNDANQLDSAYYWQDQYKKIKAKQDYDKEMRRQRIFGTELFSNKNLTFEPNLRMATPLNYKLAANDEVVINIYGYSEIEHTLRVTPDGYIFIPNLGPVYVNGLTMEEAKTRITKQLSTIYAGIKTGNTQVQVSLGNIRSIRVVLIGEVMQPGSYTLPSLATVANALYVSGGPNENGSFREISVIRNGQSVATFDLYDFLIHGDLSNNVVLQDQDIVKVNPYKLRVELTGEVKRPAIFEGKSTETLKDIIDFAGGYTDLAYKGMVKAFRVNNRNREVLNVPEDQIGSFHLQTGDKFVVDSVIARYANRVTLSGAVYHPGEYALEQDMTIADLLKKADGVLDEALLSRGVVRRLKDDYTPALLNFNVQEVLAGKQNLKLQREDSVIIFSKLAVREEYLVKIDGEVNQPGYYPYSDSMHLEDLILLAGGLKDAASLKNVEVSRRIRTDGAFDSTDIRMAITAQFDINKDLAVDPSSAFPLHPFDEVIIRRSPSYTEQADVMLDGEVVYPGSYTINTKKERLSDLIKRAGGLRPEAYAEGSVLLRRTYTNNADSALIRSKLEIFYDKLYDSTSVEKVRNAVGRNLQLLGIQLEEVMAHPGSKYDLYLEDGDILRVPKRLQTVQIFGEVYFPKKVRFDKNYTFRDYIRGAGGFSSQSLRRRSYVVYSNGEVRSTRKVLFFNRYPRVKPGAEVYVPAKKVKEGLGPAAIVGIASAMASLALVIVTIINASK</sequence>
<feature type="region of interest" description="Disordered" evidence="15">
    <location>
        <begin position="94"/>
        <end position="116"/>
    </location>
</feature>
<evidence type="ECO:0000256" key="12">
    <source>
        <dbReference type="ARBA" id="ARBA00023139"/>
    </source>
</evidence>
<keyword evidence="22" id="KW-1185">Reference proteome</keyword>
<protein>
    <submittedName>
        <fullName evidence="21">Capsule biosynthesis protein</fullName>
    </submittedName>
</protein>
<keyword evidence="10" id="KW-0626">Porin</keyword>
<dbReference type="Pfam" id="PF02563">
    <property type="entry name" value="Poly_export"/>
    <property type="match status" value="1"/>
</dbReference>
<evidence type="ECO:0000256" key="2">
    <source>
        <dbReference type="ARBA" id="ARBA00009450"/>
    </source>
</evidence>
<comment type="subcellular location">
    <subcellularLocation>
        <location evidence="1">Cell outer membrane</location>
        <topology evidence="1">Multi-pass membrane protein</topology>
    </subcellularLocation>
</comment>
<dbReference type="Gene3D" id="3.10.560.10">
    <property type="entry name" value="Outer membrane lipoprotein wza domain like"/>
    <property type="match status" value="6"/>
</dbReference>
<evidence type="ECO:0000256" key="13">
    <source>
        <dbReference type="ARBA" id="ARBA00023237"/>
    </source>
</evidence>
<dbReference type="InterPro" id="IPR003715">
    <property type="entry name" value="Poly_export_N"/>
</dbReference>
<keyword evidence="9" id="KW-0406">Ion transport</keyword>
<evidence type="ECO:0000259" key="20">
    <source>
        <dbReference type="Pfam" id="PF22461"/>
    </source>
</evidence>
<dbReference type="PANTHER" id="PTHR33619:SF3">
    <property type="entry name" value="POLYSACCHARIDE EXPORT PROTEIN GFCE-RELATED"/>
    <property type="match status" value="1"/>
</dbReference>
<keyword evidence="11 16" id="KW-0472">Membrane</keyword>
<proteinExistence type="inferred from homology"/>
<evidence type="ECO:0000256" key="14">
    <source>
        <dbReference type="ARBA" id="ARBA00023288"/>
    </source>
</evidence>
<feature type="domain" description="Soluble ligand binding" evidence="19">
    <location>
        <begin position="418"/>
        <end position="463"/>
    </location>
</feature>
<organism evidence="21 22">
    <name type="scientific">Chitinophaga silvisoli</name>
    <dbReference type="NCBI Taxonomy" id="2291814"/>
    <lineage>
        <taxon>Bacteria</taxon>
        <taxon>Pseudomonadati</taxon>
        <taxon>Bacteroidota</taxon>
        <taxon>Chitinophagia</taxon>
        <taxon>Chitinophagales</taxon>
        <taxon>Chitinophagaceae</taxon>
        <taxon>Chitinophaga</taxon>
    </lineage>
</organism>
<keyword evidence="12" id="KW-0564">Palmitate</keyword>
<reference evidence="21 22" key="1">
    <citation type="submission" date="2018-08" db="EMBL/GenBank/DDBJ databases">
        <title>Chitinophaga sp. K20C18050901, a novel bacterium isolated from forest soil.</title>
        <authorList>
            <person name="Wang C."/>
        </authorList>
    </citation>
    <scope>NUCLEOTIDE SEQUENCE [LARGE SCALE GENOMIC DNA]</scope>
    <source>
        <strain evidence="21 22">K20C18050901</strain>
    </source>
</reference>
<keyword evidence="6 16" id="KW-0812">Transmembrane</keyword>
<evidence type="ECO:0000256" key="1">
    <source>
        <dbReference type="ARBA" id="ARBA00004571"/>
    </source>
</evidence>
<feature type="domain" description="Soluble ligand binding" evidence="19">
    <location>
        <begin position="336"/>
        <end position="376"/>
    </location>
</feature>
<evidence type="ECO:0000313" key="21">
    <source>
        <dbReference type="EMBL" id="RFM35844.1"/>
    </source>
</evidence>
<evidence type="ECO:0000313" key="22">
    <source>
        <dbReference type="Proteomes" id="UP000261174"/>
    </source>
</evidence>
<keyword evidence="8" id="KW-0625">Polysaccharide transport</keyword>
<feature type="domain" description="Soluble ligand binding" evidence="19">
    <location>
        <begin position="508"/>
        <end position="557"/>
    </location>
</feature>
<keyword evidence="4" id="KW-1134">Transmembrane beta strand</keyword>
<evidence type="ECO:0000256" key="5">
    <source>
        <dbReference type="ARBA" id="ARBA00022597"/>
    </source>
</evidence>
<keyword evidence="5" id="KW-0762">Sugar transport</keyword>
<dbReference type="InterPro" id="IPR019554">
    <property type="entry name" value="Soluble_ligand-bd"/>
</dbReference>
<dbReference type="GO" id="GO:0006811">
    <property type="term" value="P:monoatomic ion transport"/>
    <property type="evidence" value="ECO:0007669"/>
    <property type="project" value="UniProtKB-KW"/>
</dbReference>
<dbReference type="EMBL" id="QTJV01000002">
    <property type="protein sequence ID" value="RFM35844.1"/>
    <property type="molecule type" value="Genomic_DNA"/>
</dbReference>
<evidence type="ECO:0000256" key="3">
    <source>
        <dbReference type="ARBA" id="ARBA00022448"/>
    </source>
</evidence>
<dbReference type="InterPro" id="IPR054765">
    <property type="entry name" value="SLBB_dom"/>
</dbReference>
<dbReference type="InterPro" id="IPR049712">
    <property type="entry name" value="Poly_export"/>
</dbReference>
<feature type="transmembrane region" description="Helical" evidence="16">
    <location>
        <begin position="809"/>
        <end position="832"/>
    </location>
</feature>
<evidence type="ECO:0000256" key="17">
    <source>
        <dbReference type="SAM" id="SignalP"/>
    </source>
</evidence>
<dbReference type="Proteomes" id="UP000261174">
    <property type="component" value="Unassembled WGS sequence"/>
</dbReference>
<evidence type="ECO:0000256" key="16">
    <source>
        <dbReference type="SAM" id="Phobius"/>
    </source>
</evidence>
<evidence type="ECO:0000256" key="8">
    <source>
        <dbReference type="ARBA" id="ARBA00023047"/>
    </source>
</evidence>
<dbReference type="AlphaFoldDB" id="A0A3E1P6S7"/>
<evidence type="ECO:0000256" key="4">
    <source>
        <dbReference type="ARBA" id="ARBA00022452"/>
    </source>
</evidence>
<dbReference type="Pfam" id="PF22461">
    <property type="entry name" value="SLBB_2"/>
    <property type="match status" value="1"/>
</dbReference>
<evidence type="ECO:0000256" key="9">
    <source>
        <dbReference type="ARBA" id="ARBA00023065"/>
    </source>
</evidence>
<evidence type="ECO:0000256" key="6">
    <source>
        <dbReference type="ARBA" id="ARBA00022692"/>
    </source>
</evidence>
<keyword evidence="13" id="KW-0998">Cell outer membrane</keyword>
<keyword evidence="16" id="KW-1133">Transmembrane helix</keyword>
<dbReference type="PANTHER" id="PTHR33619">
    <property type="entry name" value="POLYSACCHARIDE EXPORT PROTEIN GFCE-RELATED"/>
    <property type="match status" value="1"/>
</dbReference>
<gene>
    <name evidence="21" type="ORF">DXN04_10790</name>
</gene>
<accession>A0A3E1P6S7</accession>
<keyword evidence="7 17" id="KW-0732">Signal</keyword>
<dbReference type="GO" id="GO:0015159">
    <property type="term" value="F:polysaccharide transmembrane transporter activity"/>
    <property type="evidence" value="ECO:0007669"/>
    <property type="project" value="InterPro"/>
</dbReference>